<feature type="domain" description="G-protein coupled receptors family 1 profile" evidence="6">
    <location>
        <begin position="50"/>
        <end position="291"/>
    </location>
</feature>
<dbReference type="PANTHER" id="PTHR23112">
    <property type="entry name" value="G PROTEIN-COUPLED RECEPTOR 157-RELATED"/>
    <property type="match status" value="1"/>
</dbReference>
<keyword evidence="3 5" id="KW-1133">Transmembrane helix</keyword>
<feature type="transmembrane region" description="Helical" evidence="5">
    <location>
        <begin position="74"/>
        <end position="91"/>
    </location>
</feature>
<dbReference type="EMBL" id="NEDP02001020">
    <property type="protein sequence ID" value="OWF54513.1"/>
    <property type="molecule type" value="Genomic_DNA"/>
</dbReference>
<evidence type="ECO:0000313" key="8">
    <source>
        <dbReference type="Proteomes" id="UP000242188"/>
    </source>
</evidence>
<accession>A0A210R0G4</accession>
<feature type="transmembrane region" description="Helical" evidence="5">
    <location>
        <begin position="153"/>
        <end position="174"/>
    </location>
</feature>
<dbReference type="SUPFAM" id="SSF81321">
    <property type="entry name" value="Family A G protein-coupled receptor-like"/>
    <property type="match status" value="1"/>
</dbReference>
<comment type="subcellular location">
    <subcellularLocation>
        <location evidence="1">Membrane</location>
        <topology evidence="1">Multi-pass membrane protein</topology>
    </subcellularLocation>
</comment>
<evidence type="ECO:0000313" key="7">
    <source>
        <dbReference type="EMBL" id="OWF54513.1"/>
    </source>
</evidence>
<keyword evidence="4 5" id="KW-0472">Membrane</keyword>
<evidence type="ECO:0000259" key="6">
    <source>
        <dbReference type="PROSITE" id="PS50262"/>
    </source>
</evidence>
<dbReference type="PANTHER" id="PTHR23112:SF0">
    <property type="entry name" value="TRANSMEMBRANE PROTEIN 116"/>
    <property type="match status" value="1"/>
</dbReference>
<sequence>MMATTQAIHGNVSDTSFSQSGYDLEVYDNGHFYGIHLSALLCILISFLCAVTVTIASFTKRKTNFFTWSKSDRFVVYIAICDSLFNIAHSLDHTHVLVTKSHVKPKQLCAFYGFILSEFLSAQIFMINLVAINAFCLMFFNKDIPFGKWDHRLLIWTFGAPLLASIVAVSLNQFGPNTVFCFMDAIRGKLMNTVYLTIPLLIVFSVNLVLYGLTYWRLKVGATKFKGSRMSSRTRRVARNMILFLLAFFVQYWAAALFGAYQLFTDDIPTVIYYFLTTFTNIGGFLNGLVYIVIRRRFLHRDKSGEKTSVDRLNRSGDASPSAMRHIKIKKQEGDIVKSKDNILSPESSSTIHQHEEV</sequence>
<feature type="transmembrane region" description="Helical" evidence="5">
    <location>
        <begin position="111"/>
        <end position="141"/>
    </location>
</feature>
<dbReference type="Proteomes" id="UP000242188">
    <property type="component" value="Unassembled WGS sequence"/>
</dbReference>
<evidence type="ECO:0000256" key="2">
    <source>
        <dbReference type="ARBA" id="ARBA00022692"/>
    </source>
</evidence>
<dbReference type="InterPro" id="IPR017452">
    <property type="entry name" value="GPCR_Rhodpsn_7TM"/>
</dbReference>
<evidence type="ECO:0000256" key="5">
    <source>
        <dbReference type="SAM" id="Phobius"/>
    </source>
</evidence>
<keyword evidence="8" id="KW-1185">Reference proteome</keyword>
<proteinExistence type="predicted"/>
<evidence type="ECO:0000256" key="1">
    <source>
        <dbReference type="ARBA" id="ARBA00004141"/>
    </source>
</evidence>
<reference evidence="7 8" key="1">
    <citation type="journal article" date="2017" name="Nat. Ecol. Evol.">
        <title>Scallop genome provides insights into evolution of bilaterian karyotype and development.</title>
        <authorList>
            <person name="Wang S."/>
            <person name="Zhang J."/>
            <person name="Jiao W."/>
            <person name="Li J."/>
            <person name="Xun X."/>
            <person name="Sun Y."/>
            <person name="Guo X."/>
            <person name="Huan P."/>
            <person name="Dong B."/>
            <person name="Zhang L."/>
            <person name="Hu X."/>
            <person name="Sun X."/>
            <person name="Wang J."/>
            <person name="Zhao C."/>
            <person name="Wang Y."/>
            <person name="Wang D."/>
            <person name="Huang X."/>
            <person name="Wang R."/>
            <person name="Lv J."/>
            <person name="Li Y."/>
            <person name="Zhang Z."/>
            <person name="Liu B."/>
            <person name="Lu W."/>
            <person name="Hui Y."/>
            <person name="Liang J."/>
            <person name="Zhou Z."/>
            <person name="Hou R."/>
            <person name="Li X."/>
            <person name="Liu Y."/>
            <person name="Li H."/>
            <person name="Ning X."/>
            <person name="Lin Y."/>
            <person name="Zhao L."/>
            <person name="Xing Q."/>
            <person name="Dou J."/>
            <person name="Li Y."/>
            <person name="Mao J."/>
            <person name="Guo H."/>
            <person name="Dou H."/>
            <person name="Li T."/>
            <person name="Mu C."/>
            <person name="Jiang W."/>
            <person name="Fu Q."/>
            <person name="Fu X."/>
            <person name="Miao Y."/>
            <person name="Liu J."/>
            <person name="Yu Q."/>
            <person name="Li R."/>
            <person name="Liao H."/>
            <person name="Li X."/>
            <person name="Kong Y."/>
            <person name="Jiang Z."/>
            <person name="Chourrout D."/>
            <person name="Li R."/>
            <person name="Bao Z."/>
        </authorList>
    </citation>
    <scope>NUCLEOTIDE SEQUENCE [LARGE SCALE GENOMIC DNA]</scope>
    <source>
        <strain evidence="7 8">PY_sf001</strain>
    </source>
</reference>
<keyword evidence="2 5" id="KW-0812">Transmembrane</keyword>
<dbReference type="GO" id="GO:0005886">
    <property type="term" value="C:plasma membrane"/>
    <property type="evidence" value="ECO:0007669"/>
    <property type="project" value="TreeGrafter"/>
</dbReference>
<dbReference type="PROSITE" id="PS50262">
    <property type="entry name" value="G_PROTEIN_RECEP_F1_2"/>
    <property type="match status" value="1"/>
</dbReference>
<evidence type="ECO:0000256" key="3">
    <source>
        <dbReference type="ARBA" id="ARBA00022989"/>
    </source>
</evidence>
<dbReference type="GO" id="GO:0004930">
    <property type="term" value="F:G protein-coupled receptor activity"/>
    <property type="evidence" value="ECO:0007669"/>
    <property type="project" value="TreeGrafter"/>
</dbReference>
<feature type="transmembrane region" description="Helical" evidence="5">
    <location>
        <begin position="194"/>
        <end position="216"/>
    </location>
</feature>
<gene>
    <name evidence="7" type="ORF">KP79_PYT10826</name>
</gene>
<dbReference type="GO" id="GO:0007189">
    <property type="term" value="P:adenylate cyclase-activating G protein-coupled receptor signaling pathway"/>
    <property type="evidence" value="ECO:0007669"/>
    <property type="project" value="TreeGrafter"/>
</dbReference>
<name>A0A210R0G4_MIZYE</name>
<comment type="caution">
    <text evidence="7">The sequence shown here is derived from an EMBL/GenBank/DDBJ whole genome shotgun (WGS) entry which is preliminary data.</text>
</comment>
<dbReference type="OrthoDB" id="6115658at2759"/>
<dbReference type="AlphaFoldDB" id="A0A210R0G4"/>
<dbReference type="Gene3D" id="1.20.1070.10">
    <property type="entry name" value="Rhodopsin 7-helix transmembrane proteins"/>
    <property type="match status" value="1"/>
</dbReference>
<organism evidence="7 8">
    <name type="scientific">Mizuhopecten yessoensis</name>
    <name type="common">Japanese scallop</name>
    <name type="synonym">Patinopecten yessoensis</name>
    <dbReference type="NCBI Taxonomy" id="6573"/>
    <lineage>
        <taxon>Eukaryota</taxon>
        <taxon>Metazoa</taxon>
        <taxon>Spiralia</taxon>
        <taxon>Lophotrochozoa</taxon>
        <taxon>Mollusca</taxon>
        <taxon>Bivalvia</taxon>
        <taxon>Autobranchia</taxon>
        <taxon>Pteriomorphia</taxon>
        <taxon>Pectinida</taxon>
        <taxon>Pectinoidea</taxon>
        <taxon>Pectinidae</taxon>
        <taxon>Mizuhopecten</taxon>
    </lineage>
</organism>
<feature type="transmembrane region" description="Helical" evidence="5">
    <location>
        <begin position="237"/>
        <end position="260"/>
    </location>
</feature>
<protein>
    <recommendedName>
        <fullName evidence="6">G-protein coupled receptors family 1 profile domain-containing protein</fullName>
    </recommendedName>
</protein>
<feature type="transmembrane region" description="Helical" evidence="5">
    <location>
        <begin position="272"/>
        <end position="294"/>
    </location>
</feature>
<feature type="transmembrane region" description="Helical" evidence="5">
    <location>
        <begin position="32"/>
        <end position="53"/>
    </location>
</feature>
<evidence type="ECO:0000256" key="4">
    <source>
        <dbReference type="ARBA" id="ARBA00023136"/>
    </source>
</evidence>